<keyword evidence="3" id="KW-1185">Reference proteome</keyword>
<proteinExistence type="predicted"/>
<accession>A0A9P9FFH2</accession>
<dbReference type="AlphaFoldDB" id="A0A9P9FFH2"/>
<name>A0A9P9FFH2_9HYPO</name>
<evidence type="ECO:0000313" key="2">
    <source>
        <dbReference type="EMBL" id="KAH7161820.1"/>
    </source>
</evidence>
<comment type="caution">
    <text evidence="2">The sequence shown here is derived from an EMBL/GenBank/DDBJ whole genome shotgun (WGS) entry which is preliminary data.</text>
</comment>
<evidence type="ECO:0000256" key="1">
    <source>
        <dbReference type="SAM" id="MobiDB-lite"/>
    </source>
</evidence>
<protein>
    <recommendedName>
        <fullName evidence="4">Fungal N-terminal domain-containing protein</fullName>
    </recommendedName>
</protein>
<feature type="region of interest" description="Disordered" evidence="1">
    <location>
        <begin position="342"/>
        <end position="361"/>
    </location>
</feature>
<dbReference type="OrthoDB" id="19923at2759"/>
<evidence type="ECO:0008006" key="4">
    <source>
        <dbReference type="Google" id="ProtNLM"/>
    </source>
</evidence>
<gene>
    <name evidence="2" type="ORF">EDB81DRAFT_353461</name>
</gene>
<evidence type="ECO:0000313" key="3">
    <source>
        <dbReference type="Proteomes" id="UP000738349"/>
    </source>
</evidence>
<sequence length="361" mass="40067">MDPLSVAASVVGLLAAGAKITSFLSNMSIYTSDAVRLVRNLLMEVNGISAAATSLQTYITGRTQVSAERASLILLEHVITTLTGCVTTYSELSDIINDLNVDGDISVLDRLKWTRHESKLTAIAQQLQNHKSSLTLMLSILQCQLMEAAEASNRQLSVLVEEVLRTNQDLNLRMRRFESLYPAGSAMLPSIQSRSRSRYPQDRTLTSMADIEIAAFEQDLQRSRVYRRCINNRRSMTSLDSIDMHTTALSMFSKASLSQVSNLSFYILPIYEAELSNSTCYDFADRHRSQNAKPRVHQVVRSPLITSRLASQRVSDVSSIVLSHNTLRVSSSGQNVIINHDKVTYDPNSPQAPYGGGYPRS</sequence>
<dbReference type="EMBL" id="JAGMUV010000004">
    <property type="protein sequence ID" value="KAH7161820.1"/>
    <property type="molecule type" value="Genomic_DNA"/>
</dbReference>
<reference evidence="2" key="1">
    <citation type="journal article" date="2021" name="Nat. Commun.">
        <title>Genetic determinants of endophytism in the Arabidopsis root mycobiome.</title>
        <authorList>
            <person name="Mesny F."/>
            <person name="Miyauchi S."/>
            <person name="Thiergart T."/>
            <person name="Pickel B."/>
            <person name="Atanasova L."/>
            <person name="Karlsson M."/>
            <person name="Huettel B."/>
            <person name="Barry K.W."/>
            <person name="Haridas S."/>
            <person name="Chen C."/>
            <person name="Bauer D."/>
            <person name="Andreopoulos W."/>
            <person name="Pangilinan J."/>
            <person name="LaButti K."/>
            <person name="Riley R."/>
            <person name="Lipzen A."/>
            <person name="Clum A."/>
            <person name="Drula E."/>
            <person name="Henrissat B."/>
            <person name="Kohler A."/>
            <person name="Grigoriev I.V."/>
            <person name="Martin F.M."/>
            <person name="Hacquard S."/>
        </authorList>
    </citation>
    <scope>NUCLEOTIDE SEQUENCE</scope>
    <source>
        <strain evidence="2">MPI-CAGE-AT-0147</strain>
    </source>
</reference>
<organism evidence="2 3">
    <name type="scientific">Dactylonectria macrodidyma</name>
    <dbReference type="NCBI Taxonomy" id="307937"/>
    <lineage>
        <taxon>Eukaryota</taxon>
        <taxon>Fungi</taxon>
        <taxon>Dikarya</taxon>
        <taxon>Ascomycota</taxon>
        <taxon>Pezizomycotina</taxon>
        <taxon>Sordariomycetes</taxon>
        <taxon>Hypocreomycetidae</taxon>
        <taxon>Hypocreales</taxon>
        <taxon>Nectriaceae</taxon>
        <taxon>Dactylonectria</taxon>
    </lineage>
</organism>
<dbReference type="Proteomes" id="UP000738349">
    <property type="component" value="Unassembled WGS sequence"/>
</dbReference>